<feature type="non-terminal residue" evidence="1">
    <location>
        <position position="1"/>
    </location>
</feature>
<name>A0AAV4R5P6_CAEEX</name>
<dbReference type="EMBL" id="BPLR01007255">
    <property type="protein sequence ID" value="GIY15626.1"/>
    <property type="molecule type" value="Genomic_DNA"/>
</dbReference>
<protein>
    <submittedName>
        <fullName evidence="1">Uncharacterized protein</fullName>
    </submittedName>
</protein>
<accession>A0AAV4R5P6</accession>
<sequence length="102" mass="11647">SIAVHSSSYRSRSTMGPSKKQRWLIICGPLREEPVTFAESSAALSDQSRRNRFRIVSNPIIAARHRNSSRFGQFCHAPFPPAFLSFMRDVVEKQRQCHWGGE</sequence>
<evidence type="ECO:0000313" key="2">
    <source>
        <dbReference type="Proteomes" id="UP001054945"/>
    </source>
</evidence>
<organism evidence="1 2">
    <name type="scientific">Caerostris extrusa</name>
    <name type="common">Bark spider</name>
    <name type="synonym">Caerostris bankana</name>
    <dbReference type="NCBI Taxonomy" id="172846"/>
    <lineage>
        <taxon>Eukaryota</taxon>
        <taxon>Metazoa</taxon>
        <taxon>Ecdysozoa</taxon>
        <taxon>Arthropoda</taxon>
        <taxon>Chelicerata</taxon>
        <taxon>Arachnida</taxon>
        <taxon>Araneae</taxon>
        <taxon>Araneomorphae</taxon>
        <taxon>Entelegynae</taxon>
        <taxon>Araneoidea</taxon>
        <taxon>Araneidae</taxon>
        <taxon>Caerostris</taxon>
    </lineage>
</organism>
<proteinExistence type="predicted"/>
<comment type="caution">
    <text evidence="1">The sequence shown here is derived from an EMBL/GenBank/DDBJ whole genome shotgun (WGS) entry which is preliminary data.</text>
</comment>
<evidence type="ECO:0000313" key="1">
    <source>
        <dbReference type="EMBL" id="GIY15626.1"/>
    </source>
</evidence>
<gene>
    <name evidence="1" type="ORF">CEXT_755951</name>
</gene>
<keyword evidence="2" id="KW-1185">Reference proteome</keyword>
<dbReference type="Proteomes" id="UP001054945">
    <property type="component" value="Unassembled WGS sequence"/>
</dbReference>
<reference evidence="1 2" key="1">
    <citation type="submission" date="2021-06" db="EMBL/GenBank/DDBJ databases">
        <title>Caerostris extrusa draft genome.</title>
        <authorList>
            <person name="Kono N."/>
            <person name="Arakawa K."/>
        </authorList>
    </citation>
    <scope>NUCLEOTIDE SEQUENCE [LARGE SCALE GENOMIC DNA]</scope>
</reference>
<dbReference type="AlphaFoldDB" id="A0AAV4R5P6"/>